<dbReference type="OrthoDB" id="5442742at2"/>
<proteinExistence type="inferred from homology"/>
<dbReference type="RefSeq" id="WP_014002695.1">
    <property type="nucleotide sequence ID" value="NC_015850.1"/>
</dbReference>
<dbReference type="EMBL" id="CP002573">
    <property type="protein sequence ID" value="AEK57823.1"/>
    <property type="molecule type" value="Genomic_DNA"/>
</dbReference>
<dbReference type="InterPro" id="IPR001482">
    <property type="entry name" value="T2SS/T4SS_dom"/>
</dbReference>
<gene>
    <name evidence="5" type="ordered locus">Atc_1174</name>
</gene>
<dbReference type="Pfam" id="PF00437">
    <property type="entry name" value="T2SSE"/>
    <property type="match status" value="1"/>
</dbReference>
<evidence type="ECO:0000313" key="5">
    <source>
        <dbReference type="EMBL" id="AEK57823.1"/>
    </source>
</evidence>
<feature type="domain" description="Bacterial type II secretion system protein E" evidence="4">
    <location>
        <begin position="109"/>
        <end position="260"/>
    </location>
</feature>
<dbReference type="STRING" id="990288.Atc_1174"/>
<protein>
    <submittedName>
        <fullName evidence="5">PilU</fullName>
    </submittedName>
</protein>
<dbReference type="PANTHER" id="PTHR30258:SF3">
    <property type="entry name" value="SLL1921 PROTEIN"/>
    <property type="match status" value="1"/>
</dbReference>
<keyword evidence="3" id="KW-0067">ATP-binding</keyword>
<evidence type="ECO:0000256" key="1">
    <source>
        <dbReference type="ARBA" id="ARBA00006611"/>
    </source>
</evidence>
<dbReference type="InterPro" id="IPR027417">
    <property type="entry name" value="P-loop_NTPase"/>
</dbReference>
<dbReference type="AlphaFoldDB" id="F9ZMR3"/>
<comment type="similarity">
    <text evidence="1">Belongs to the GSP E family.</text>
</comment>
<dbReference type="GO" id="GO:0005524">
    <property type="term" value="F:ATP binding"/>
    <property type="evidence" value="ECO:0007669"/>
    <property type="project" value="UniProtKB-KW"/>
</dbReference>
<reference evidence="5 6" key="1">
    <citation type="journal article" date="2011" name="J. Genet. Genomics">
        <title>Unraveling the Acidithiobacillus caldus complete genome and its central metabolisms for carbon assimilation.</title>
        <authorList>
            <person name="You X.Y."/>
            <person name="Guo X."/>
            <person name="Zheng H.J."/>
            <person name="Zhang M.J."/>
            <person name="Liu L.J."/>
            <person name="Zhu Y.Q."/>
            <person name="Zhu B."/>
            <person name="Wang S.Y."/>
            <person name="Zhao G.P."/>
            <person name="Poetsch A."/>
            <person name="Jiang C.Y."/>
            <person name="Liu S.J."/>
        </authorList>
    </citation>
    <scope>NUCLEOTIDE SEQUENCE [LARGE SCALE GENOMIC DNA]</scope>
    <source>
        <strain evidence="5 6">SM-1</strain>
    </source>
</reference>
<dbReference type="GO" id="GO:0016887">
    <property type="term" value="F:ATP hydrolysis activity"/>
    <property type="evidence" value="ECO:0007669"/>
    <property type="project" value="TreeGrafter"/>
</dbReference>
<dbReference type="HOGENOM" id="CLU_050857_0_0_6"/>
<dbReference type="SUPFAM" id="SSF52540">
    <property type="entry name" value="P-loop containing nucleoside triphosphate hydrolases"/>
    <property type="match status" value="1"/>
</dbReference>
<evidence type="ECO:0000259" key="4">
    <source>
        <dbReference type="Pfam" id="PF00437"/>
    </source>
</evidence>
<dbReference type="Proteomes" id="UP000006135">
    <property type="component" value="Chromosome"/>
</dbReference>
<dbReference type="KEGG" id="acu:Atc_1174"/>
<evidence type="ECO:0000313" key="6">
    <source>
        <dbReference type="Proteomes" id="UP000006135"/>
    </source>
</evidence>
<evidence type="ECO:0000256" key="2">
    <source>
        <dbReference type="ARBA" id="ARBA00022741"/>
    </source>
</evidence>
<dbReference type="Gene3D" id="3.40.50.300">
    <property type="entry name" value="P-loop containing nucleotide triphosphate hydrolases"/>
    <property type="match status" value="1"/>
</dbReference>
<keyword evidence="2" id="KW-0547">Nucleotide-binding</keyword>
<dbReference type="PANTHER" id="PTHR30258">
    <property type="entry name" value="TYPE II SECRETION SYSTEM PROTEIN GSPE-RELATED"/>
    <property type="match status" value="1"/>
</dbReference>
<organism evidence="5 6">
    <name type="scientific">Acidithiobacillus caldus (strain SM-1)</name>
    <dbReference type="NCBI Taxonomy" id="990288"/>
    <lineage>
        <taxon>Bacteria</taxon>
        <taxon>Pseudomonadati</taxon>
        <taxon>Pseudomonadota</taxon>
        <taxon>Acidithiobacillia</taxon>
        <taxon>Acidithiobacillales</taxon>
        <taxon>Acidithiobacillaceae</taxon>
        <taxon>Acidithiobacillus</taxon>
    </lineage>
</organism>
<evidence type="ECO:0000256" key="3">
    <source>
        <dbReference type="ARBA" id="ARBA00022840"/>
    </source>
</evidence>
<dbReference type="GO" id="GO:0005886">
    <property type="term" value="C:plasma membrane"/>
    <property type="evidence" value="ECO:0007669"/>
    <property type="project" value="TreeGrafter"/>
</dbReference>
<dbReference type="GeneID" id="92931172"/>
<sequence>MGGLADIEFSDIAVEAEPASCRFKRFSEDLTVQVVPQALWPELQALRETLLAVDSARFRIEFHGMRLRVQRRQTPYGPVFIARRIAQVLRRIDDIGLPGPILSALRDPRLRAGFVIFSGGPGSGKTTTACALLMDRLEKIGGFTWTAENPVEFDLQGPHGAGQCYQEEINEDGEVMRVLMDTLRSGADTFYIGEIREEQSAKAACLAAASGMLVVSTLHADNPQQAILKIGMLAGFDSIAQSLKAVVTLRLDNRMTANGPQKVLYVQPFFVEDEALRIKIREGNLASINSDIEMQRNRAVMGSAAGLSSTRGGILR</sequence>
<name>F9ZMR3_ACICS</name>
<keyword evidence="6" id="KW-1185">Reference proteome</keyword>
<accession>F9ZMR3</accession>